<dbReference type="EMBL" id="JAHXZJ010001323">
    <property type="protein sequence ID" value="KAH0553040.1"/>
    <property type="molecule type" value="Genomic_DNA"/>
</dbReference>
<protein>
    <submittedName>
        <fullName evidence="2">Uncharacterized protein</fullName>
    </submittedName>
</protein>
<accession>A0AAV7IK61</accession>
<feature type="non-terminal residue" evidence="2">
    <location>
        <position position="133"/>
    </location>
</feature>
<dbReference type="AlphaFoldDB" id="A0AAV7IK61"/>
<dbReference type="Proteomes" id="UP000826195">
    <property type="component" value="Unassembled WGS sequence"/>
</dbReference>
<comment type="caution">
    <text evidence="2">The sequence shown here is derived from an EMBL/GenBank/DDBJ whole genome shotgun (WGS) entry which is preliminary data.</text>
</comment>
<reference evidence="2 3" key="1">
    <citation type="journal article" date="2021" name="J. Hered.">
        <title>A chromosome-level genome assembly of the parasitoid wasp, Cotesia glomerata (Hymenoptera: Braconidae).</title>
        <authorList>
            <person name="Pinto B.J."/>
            <person name="Weis J.J."/>
            <person name="Gamble T."/>
            <person name="Ode P.J."/>
            <person name="Paul R."/>
            <person name="Zaspel J.M."/>
        </authorList>
    </citation>
    <scope>NUCLEOTIDE SEQUENCE [LARGE SCALE GENOMIC DNA]</scope>
    <source>
        <strain evidence="2">CgM1</strain>
    </source>
</reference>
<keyword evidence="3" id="KW-1185">Reference proteome</keyword>
<feature type="region of interest" description="Disordered" evidence="1">
    <location>
        <begin position="29"/>
        <end position="51"/>
    </location>
</feature>
<evidence type="ECO:0000256" key="1">
    <source>
        <dbReference type="SAM" id="MobiDB-lite"/>
    </source>
</evidence>
<feature type="compositionally biased region" description="Low complexity" evidence="1">
    <location>
        <begin position="11"/>
        <end position="20"/>
    </location>
</feature>
<evidence type="ECO:0000313" key="2">
    <source>
        <dbReference type="EMBL" id="KAH0553040.1"/>
    </source>
</evidence>
<evidence type="ECO:0000313" key="3">
    <source>
        <dbReference type="Proteomes" id="UP000826195"/>
    </source>
</evidence>
<proteinExistence type="predicted"/>
<organism evidence="2 3">
    <name type="scientific">Cotesia glomerata</name>
    <name type="common">Lepidopteran parasitic wasp</name>
    <name type="synonym">Apanteles glomeratus</name>
    <dbReference type="NCBI Taxonomy" id="32391"/>
    <lineage>
        <taxon>Eukaryota</taxon>
        <taxon>Metazoa</taxon>
        <taxon>Ecdysozoa</taxon>
        <taxon>Arthropoda</taxon>
        <taxon>Hexapoda</taxon>
        <taxon>Insecta</taxon>
        <taxon>Pterygota</taxon>
        <taxon>Neoptera</taxon>
        <taxon>Endopterygota</taxon>
        <taxon>Hymenoptera</taxon>
        <taxon>Apocrita</taxon>
        <taxon>Ichneumonoidea</taxon>
        <taxon>Braconidae</taxon>
        <taxon>Microgastrinae</taxon>
        <taxon>Cotesia</taxon>
    </lineage>
</organism>
<feature type="region of interest" description="Disordered" evidence="1">
    <location>
        <begin position="83"/>
        <end position="106"/>
    </location>
</feature>
<gene>
    <name evidence="2" type="ORF">KQX54_000286</name>
</gene>
<feature type="region of interest" description="Disordered" evidence="1">
    <location>
        <begin position="1"/>
        <end position="20"/>
    </location>
</feature>
<feature type="compositionally biased region" description="Polar residues" evidence="1">
    <location>
        <begin position="87"/>
        <end position="99"/>
    </location>
</feature>
<feature type="compositionally biased region" description="Polar residues" evidence="1">
    <location>
        <begin position="33"/>
        <end position="48"/>
    </location>
</feature>
<name>A0AAV7IK61_COTGL</name>
<sequence>METRHVPHSPSTSTEETNVTTVLKPILVDKQLSEPSSPTSKTIRYTKQQKPRQIYRGYSDLGSRVKKRVTLSSITSNLVHLDEASTERSSSVYSTTSLPPSREDGVIIIVPTLPDRTESLSSTHQKSSLNGDF</sequence>